<accession>A0ABM7MYA8</accession>
<evidence type="ECO:0008006" key="4">
    <source>
        <dbReference type="Google" id="ProtNLM"/>
    </source>
</evidence>
<feature type="transmembrane region" description="Helical" evidence="1">
    <location>
        <begin position="78"/>
        <end position="97"/>
    </location>
</feature>
<name>A0ABM7MYA8_ERWRD</name>
<evidence type="ECO:0000256" key="1">
    <source>
        <dbReference type="SAM" id="Phobius"/>
    </source>
</evidence>
<keyword evidence="1" id="KW-0812">Transmembrane</keyword>
<sequence length="160" mass="18001">MSRLRFWLLTLGFDLYWGLAVALRERIGLLLCAGALLAWLLSPRVMKLRLLLVALAGIALDSLWLGVDLFSFSGSHAFPVWMLALWLTFACWWGLILHRFAPDWRWLIVAGALGGPFSYFIGERLGGLQWHQSPAMALGALAIGWAIWLPLASRLLRRNS</sequence>
<feature type="transmembrane region" description="Helical" evidence="1">
    <location>
        <begin position="15"/>
        <end position="41"/>
    </location>
</feature>
<dbReference type="EMBL" id="AP024329">
    <property type="protein sequence ID" value="BCQ34017.1"/>
    <property type="molecule type" value="Genomic_DNA"/>
</dbReference>
<dbReference type="RefSeq" id="WP_133841136.1">
    <property type="nucleotide sequence ID" value="NZ_AP024329.1"/>
</dbReference>
<keyword evidence="1" id="KW-1133">Transmembrane helix</keyword>
<dbReference type="Proteomes" id="UP000677515">
    <property type="component" value="Chromosome"/>
</dbReference>
<dbReference type="InterPro" id="IPR021306">
    <property type="entry name" value="DUF2878"/>
</dbReference>
<feature type="transmembrane region" description="Helical" evidence="1">
    <location>
        <begin position="48"/>
        <end position="66"/>
    </location>
</feature>
<feature type="transmembrane region" description="Helical" evidence="1">
    <location>
        <begin position="104"/>
        <end position="122"/>
    </location>
</feature>
<dbReference type="Pfam" id="PF11086">
    <property type="entry name" value="DUF2878"/>
    <property type="match status" value="1"/>
</dbReference>
<proteinExistence type="predicted"/>
<keyword evidence="3" id="KW-1185">Reference proteome</keyword>
<evidence type="ECO:0000313" key="3">
    <source>
        <dbReference type="Proteomes" id="UP000677515"/>
    </source>
</evidence>
<protein>
    <recommendedName>
        <fullName evidence="4">DUF2878 domain-containing protein</fullName>
    </recommendedName>
</protein>
<feature type="transmembrane region" description="Helical" evidence="1">
    <location>
        <begin position="134"/>
        <end position="156"/>
    </location>
</feature>
<keyword evidence="1" id="KW-0472">Membrane</keyword>
<gene>
    <name evidence="2" type="ORF">ERHA53_13600</name>
</gene>
<evidence type="ECO:0000313" key="2">
    <source>
        <dbReference type="EMBL" id="BCQ34017.1"/>
    </source>
</evidence>
<organism evidence="2 3">
    <name type="scientific">Erwinia rhapontici</name>
    <name type="common">Pectobacterium rhapontici</name>
    <dbReference type="NCBI Taxonomy" id="55212"/>
    <lineage>
        <taxon>Bacteria</taxon>
        <taxon>Pseudomonadati</taxon>
        <taxon>Pseudomonadota</taxon>
        <taxon>Gammaproteobacteria</taxon>
        <taxon>Enterobacterales</taxon>
        <taxon>Erwiniaceae</taxon>
        <taxon>Erwinia</taxon>
    </lineage>
</organism>
<reference evidence="2 3" key="1">
    <citation type="submission" date="2021-01" db="EMBL/GenBank/DDBJ databases">
        <title>Complete genome sequence of Erwinia rhapontici MAFF 311153.</title>
        <authorList>
            <person name="Morohoshi T."/>
            <person name="Someya N."/>
        </authorList>
    </citation>
    <scope>NUCLEOTIDE SEQUENCE [LARGE SCALE GENOMIC DNA]</scope>
    <source>
        <strain evidence="2 3">MAFF 311153</strain>
    </source>
</reference>